<dbReference type="AlphaFoldDB" id="A0AAV9VMH5"/>
<name>A0AAV9VMH5_9PEZI</name>
<evidence type="ECO:0000313" key="3">
    <source>
        <dbReference type="EMBL" id="KAK6362364.1"/>
    </source>
</evidence>
<proteinExistence type="predicted"/>
<evidence type="ECO:0000256" key="2">
    <source>
        <dbReference type="SAM" id="MobiDB-lite"/>
    </source>
</evidence>
<feature type="region of interest" description="Disordered" evidence="2">
    <location>
        <begin position="736"/>
        <end position="779"/>
    </location>
</feature>
<feature type="region of interest" description="Disordered" evidence="2">
    <location>
        <begin position="30"/>
        <end position="57"/>
    </location>
</feature>
<reference evidence="3 4" key="1">
    <citation type="submission" date="2019-10" db="EMBL/GenBank/DDBJ databases">
        <authorList>
            <person name="Palmer J.M."/>
        </authorList>
    </citation>
    <scope>NUCLEOTIDE SEQUENCE [LARGE SCALE GENOMIC DNA]</scope>
    <source>
        <strain evidence="3 4">TWF730</strain>
    </source>
</reference>
<feature type="coiled-coil region" evidence="1">
    <location>
        <begin position="463"/>
        <end position="504"/>
    </location>
</feature>
<dbReference type="EMBL" id="JAVHNS010000002">
    <property type="protein sequence ID" value="KAK6362364.1"/>
    <property type="molecule type" value="Genomic_DNA"/>
</dbReference>
<organism evidence="3 4">
    <name type="scientific">Orbilia blumenaviensis</name>
    <dbReference type="NCBI Taxonomy" id="1796055"/>
    <lineage>
        <taxon>Eukaryota</taxon>
        <taxon>Fungi</taxon>
        <taxon>Dikarya</taxon>
        <taxon>Ascomycota</taxon>
        <taxon>Pezizomycotina</taxon>
        <taxon>Orbiliomycetes</taxon>
        <taxon>Orbiliales</taxon>
        <taxon>Orbiliaceae</taxon>
        <taxon>Orbilia</taxon>
    </lineage>
</organism>
<evidence type="ECO:0000256" key="1">
    <source>
        <dbReference type="SAM" id="Coils"/>
    </source>
</evidence>
<evidence type="ECO:0000313" key="4">
    <source>
        <dbReference type="Proteomes" id="UP001373714"/>
    </source>
</evidence>
<keyword evidence="1" id="KW-0175">Coiled coil</keyword>
<comment type="caution">
    <text evidence="3">The sequence shown here is derived from an EMBL/GenBank/DDBJ whole genome shotgun (WGS) entry which is preliminary data.</text>
</comment>
<gene>
    <name evidence="3" type="ORF">TWF730_006056</name>
</gene>
<feature type="compositionally biased region" description="Polar residues" evidence="2">
    <location>
        <begin position="736"/>
        <end position="749"/>
    </location>
</feature>
<dbReference type="Proteomes" id="UP001373714">
    <property type="component" value="Unassembled WGS sequence"/>
</dbReference>
<protein>
    <submittedName>
        <fullName evidence="3">Uncharacterized protein</fullName>
    </submittedName>
</protein>
<sequence>MALPRRLKGCTHLFSFLSVLASSRNSIHHVLRSSPHPPRRNVSSTRSIRPGSYATAKPYKRLQLQPEDRDYINKRFDQSKPTRLRTQDDYLNALRAHGYVPAVDRVDEMLDMNRSPYQSKDEFDKLTLALLLRSAKSANGEIRNPYKIPTLSAGQNPVRTRTGDFPKYRPVNNFFLFPDDMNWGAISQTFPLQEPPRPWHPVTMIGLKQDYTREEVARRLEWSQVQNAKKLRNGYAWPAPDPATYKYMERLPQPPPPVIRECNTCKKPRYLLRFWNFYTQQWQHVSSPHRPVDCNGHQKGGGGRLMFAPKGTKIGGLAPSKVENKEWIEEETAVKLLFRSGFIALPSVNPVIGEYLAYAAINKGDRLRATSIEDATRWALRGGRKNGLVDLSKVSRMDQVEKARKEQQKQFLEEHKEFLVELRDILKEHPITPESAALIPPGQFYPSGHPAVIAWRDYEFGKVKTYREELDVVDKQKAALKRQLKKKLQEVDVLLEQMKVTKAEILLLERGQGETWANPGFASLRTRERANMIQARGESDRVIIERSRWERERPDISSHEHPFEREYPYSRWDQVDGLKDASHLTSLDTHIPAPTKWLEKAASPEHLTIIDEHNPVGKGLGTDNSTNESLNDQPNRFSTYPDLDLLTQKSRGWNKADPGLKTKSPPFRKTPKEVEYMYKERFRETLTARVFPSGSGVGNEKPGVGRILGKLEGSEEVAIRREEDAFALREAFLWSNTRGPVPAPSSNSDPNHEVLENTSSNLREEPTGLALDSDGSLRS</sequence>
<accession>A0AAV9VMH5</accession>
<keyword evidence="4" id="KW-1185">Reference proteome</keyword>